<feature type="compositionally biased region" description="Basic and acidic residues" evidence="1">
    <location>
        <begin position="21"/>
        <end position="37"/>
    </location>
</feature>
<protein>
    <submittedName>
        <fullName evidence="2">Uncharacterized protein</fullName>
    </submittedName>
</protein>
<organism evidence="2 3">
    <name type="scientific">Cirrhinus mrigala</name>
    <name type="common">Mrigala</name>
    <dbReference type="NCBI Taxonomy" id="683832"/>
    <lineage>
        <taxon>Eukaryota</taxon>
        <taxon>Metazoa</taxon>
        <taxon>Chordata</taxon>
        <taxon>Craniata</taxon>
        <taxon>Vertebrata</taxon>
        <taxon>Euteleostomi</taxon>
        <taxon>Actinopterygii</taxon>
        <taxon>Neopterygii</taxon>
        <taxon>Teleostei</taxon>
        <taxon>Ostariophysi</taxon>
        <taxon>Cypriniformes</taxon>
        <taxon>Cyprinidae</taxon>
        <taxon>Labeoninae</taxon>
        <taxon>Labeonini</taxon>
        <taxon>Cirrhinus</taxon>
    </lineage>
</organism>
<comment type="caution">
    <text evidence="2">The sequence shown here is derived from an EMBL/GenBank/DDBJ whole genome shotgun (WGS) entry which is preliminary data.</text>
</comment>
<dbReference type="AlphaFoldDB" id="A0ABD0PGP0"/>
<evidence type="ECO:0000256" key="1">
    <source>
        <dbReference type="SAM" id="MobiDB-lite"/>
    </source>
</evidence>
<name>A0ABD0PGP0_CIRMR</name>
<evidence type="ECO:0000313" key="2">
    <source>
        <dbReference type="EMBL" id="KAL0173077.1"/>
    </source>
</evidence>
<dbReference type="Proteomes" id="UP001529510">
    <property type="component" value="Unassembled WGS sequence"/>
</dbReference>
<feature type="region of interest" description="Disordered" evidence="1">
    <location>
        <begin position="21"/>
        <end position="55"/>
    </location>
</feature>
<accession>A0ABD0PGP0</accession>
<reference evidence="2 3" key="1">
    <citation type="submission" date="2024-05" db="EMBL/GenBank/DDBJ databases">
        <title>Genome sequencing and assembly of Indian major carp, Cirrhinus mrigala (Hamilton, 1822).</title>
        <authorList>
            <person name="Mohindra V."/>
            <person name="Chowdhury L.M."/>
            <person name="Lal K."/>
            <person name="Jena J.K."/>
        </authorList>
    </citation>
    <scope>NUCLEOTIDE SEQUENCE [LARGE SCALE GENOMIC DNA]</scope>
    <source>
        <strain evidence="2">CM1030</strain>
        <tissue evidence="2">Blood</tissue>
    </source>
</reference>
<gene>
    <name evidence="2" type="ORF">M9458_033388</name>
</gene>
<evidence type="ECO:0000313" key="3">
    <source>
        <dbReference type="Proteomes" id="UP001529510"/>
    </source>
</evidence>
<keyword evidence="3" id="KW-1185">Reference proteome</keyword>
<sequence length="55" mass="6854">MRDESTKPTYGCQEKQMMKIYRKEEKKERKRERRGDEGDTFENAFHFDPRELRLQ</sequence>
<feature type="compositionally biased region" description="Basic and acidic residues" evidence="1">
    <location>
        <begin position="45"/>
        <end position="55"/>
    </location>
</feature>
<feature type="non-terminal residue" evidence="2">
    <location>
        <position position="55"/>
    </location>
</feature>
<dbReference type="EMBL" id="JAMKFB020000016">
    <property type="protein sequence ID" value="KAL0173077.1"/>
    <property type="molecule type" value="Genomic_DNA"/>
</dbReference>
<proteinExistence type="predicted"/>